<feature type="non-terminal residue" evidence="3">
    <location>
        <position position="175"/>
    </location>
</feature>
<dbReference type="STRING" id="2711.A0A067D749"/>
<feature type="non-terminal residue" evidence="3">
    <location>
        <position position="1"/>
    </location>
</feature>
<dbReference type="GO" id="GO:0006952">
    <property type="term" value="P:defense response"/>
    <property type="evidence" value="ECO:0007669"/>
    <property type="project" value="InterPro"/>
</dbReference>
<dbReference type="Proteomes" id="UP000027120">
    <property type="component" value="Unassembled WGS sequence"/>
</dbReference>
<dbReference type="GO" id="GO:0043531">
    <property type="term" value="F:ADP binding"/>
    <property type="evidence" value="ECO:0007669"/>
    <property type="project" value="InterPro"/>
</dbReference>
<evidence type="ECO:0000313" key="3">
    <source>
        <dbReference type="EMBL" id="KDO38794.1"/>
    </source>
</evidence>
<evidence type="ECO:0000256" key="1">
    <source>
        <dbReference type="ARBA" id="ARBA00022737"/>
    </source>
</evidence>
<dbReference type="Pfam" id="PF23282">
    <property type="entry name" value="WHD_ROQ1"/>
    <property type="match status" value="1"/>
</dbReference>
<sequence length="175" mass="20521">AFEHFCNFAFKENHCPEDFKRDSRRVVKYADGNPLVLKVLGSSLKRKSHWGNVLDDLNRICESDIHNIYDILKISFNELTPRVKSIFLDIACFFEGEDKDFLARILDDSESDGLDVLIDKSLISISEKWADKLLQMHDILQEMGREIVRQESEKQPGKRSRLWDPKEIRRVLKQK</sequence>
<reference evidence="3 4" key="1">
    <citation type="submission" date="2014-04" db="EMBL/GenBank/DDBJ databases">
        <authorList>
            <consortium name="International Citrus Genome Consortium"/>
            <person name="Gmitter F."/>
            <person name="Chen C."/>
            <person name="Farmerie W."/>
            <person name="Harkins T."/>
            <person name="Desany B."/>
            <person name="Mohiuddin M."/>
            <person name="Kodira C."/>
            <person name="Borodovsky M."/>
            <person name="Lomsadze A."/>
            <person name="Burns P."/>
            <person name="Jenkins J."/>
            <person name="Prochnik S."/>
            <person name="Shu S."/>
            <person name="Chapman J."/>
            <person name="Pitluck S."/>
            <person name="Schmutz J."/>
            <person name="Rokhsar D."/>
        </authorList>
    </citation>
    <scope>NUCLEOTIDE SEQUENCE</scope>
</reference>
<dbReference type="SUPFAM" id="SSF46785">
    <property type="entry name" value="Winged helix' DNA-binding domain"/>
    <property type="match status" value="1"/>
</dbReference>
<dbReference type="SUPFAM" id="SSF52540">
    <property type="entry name" value="P-loop containing nucleoside triphosphate hydrolases"/>
    <property type="match status" value="1"/>
</dbReference>
<organism evidence="3 4">
    <name type="scientific">Citrus sinensis</name>
    <name type="common">Sweet orange</name>
    <name type="synonym">Citrus aurantium var. sinensis</name>
    <dbReference type="NCBI Taxonomy" id="2711"/>
    <lineage>
        <taxon>Eukaryota</taxon>
        <taxon>Viridiplantae</taxon>
        <taxon>Streptophyta</taxon>
        <taxon>Embryophyta</taxon>
        <taxon>Tracheophyta</taxon>
        <taxon>Spermatophyta</taxon>
        <taxon>Magnoliopsida</taxon>
        <taxon>eudicotyledons</taxon>
        <taxon>Gunneridae</taxon>
        <taxon>Pentapetalae</taxon>
        <taxon>rosids</taxon>
        <taxon>malvids</taxon>
        <taxon>Sapindales</taxon>
        <taxon>Rutaceae</taxon>
        <taxon>Aurantioideae</taxon>
        <taxon>Citrus</taxon>
    </lineage>
</organism>
<dbReference type="PANTHER" id="PTHR11017">
    <property type="entry name" value="LEUCINE-RICH REPEAT-CONTAINING PROTEIN"/>
    <property type="match status" value="1"/>
</dbReference>
<accession>A0A067D749</accession>
<dbReference type="InterPro" id="IPR027417">
    <property type="entry name" value="P-loop_NTPase"/>
</dbReference>
<dbReference type="AlphaFoldDB" id="A0A067D749"/>
<gene>
    <name evidence="3" type="ORF">CISIN_1g0413352mg</name>
</gene>
<dbReference type="InterPro" id="IPR044974">
    <property type="entry name" value="Disease_R_plants"/>
</dbReference>
<dbReference type="InterPro" id="IPR042197">
    <property type="entry name" value="Apaf_helical"/>
</dbReference>
<protein>
    <recommendedName>
        <fullName evidence="2">Disease resistance protein Roq1-like winged-helix domain-containing protein</fullName>
    </recommendedName>
</protein>
<dbReference type="EMBL" id="KK787422">
    <property type="protein sequence ID" value="KDO38794.1"/>
    <property type="molecule type" value="Genomic_DNA"/>
</dbReference>
<keyword evidence="1" id="KW-0677">Repeat</keyword>
<dbReference type="InterPro" id="IPR058192">
    <property type="entry name" value="WHD_ROQ1-like"/>
</dbReference>
<proteinExistence type="predicted"/>
<evidence type="ECO:0000313" key="4">
    <source>
        <dbReference type="Proteomes" id="UP000027120"/>
    </source>
</evidence>
<dbReference type="PANTHER" id="PTHR11017:SF574">
    <property type="entry name" value="ADP-RIBOSYL CYCLASE_CYCLIC ADP-RIBOSE HYDROLASE"/>
    <property type="match status" value="1"/>
</dbReference>
<dbReference type="InterPro" id="IPR036390">
    <property type="entry name" value="WH_DNA-bd_sf"/>
</dbReference>
<keyword evidence="4" id="KW-1185">Reference proteome</keyword>
<dbReference type="Gene3D" id="1.10.8.430">
    <property type="entry name" value="Helical domain of apoptotic protease-activating factors"/>
    <property type="match status" value="1"/>
</dbReference>
<feature type="domain" description="Disease resistance protein Roq1-like winged-helix" evidence="2">
    <location>
        <begin position="84"/>
        <end position="152"/>
    </location>
</feature>
<evidence type="ECO:0000259" key="2">
    <source>
        <dbReference type="Pfam" id="PF23282"/>
    </source>
</evidence>
<name>A0A067D749_CITSI</name>